<sequence>MGIGWILVWDFAFGAVLVYHPIIFFWRPTAFEGVHSPFSQPHMVGTGPPLRWPLPRRRDIDDQTDMLDDAPKTRSNTLQQRQQAMDGWVNGCIAWLSSSFIRASILHRGRKKAQTGSWNADGAFNISRRPVWVQDDGPWRMCNARCGVKTACSSRAPSQSGERQGPMNLRLTGAANYELSKLSCKPTCWAAPPALALRRHLADAPASSANLPPLTTARVFHDAALVSTAQPLSAPAIAAGVAGGSQTRPPPVSVNSPRQHAKARASSASSALSRSFMARRPLRSSSPCHALVNTSSRSALFLHRLEAETHRAASAPPLHAASRHVSALPFNFNFQDSSPSNQTHVIFC</sequence>
<gene>
    <name evidence="1" type="ORF">BDR25DRAFT_349562</name>
</gene>
<protein>
    <submittedName>
        <fullName evidence="1">Uncharacterized protein</fullName>
    </submittedName>
</protein>
<organism evidence="1 2">
    <name type="scientific">Lindgomyces ingoldianus</name>
    <dbReference type="NCBI Taxonomy" id="673940"/>
    <lineage>
        <taxon>Eukaryota</taxon>
        <taxon>Fungi</taxon>
        <taxon>Dikarya</taxon>
        <taxon>Ascomycota</taxon>
        <taxon>Pezizomycotina</taxon>
        <taxon>Dothideomycetes</taxon>
        <taxon>Pleosporomycetidae</taxon>
        <taxon>Pleosporales</taxon>
        <taxon>Lindgomycetaceae</taxon>
        <taxon>Lindgomyces</taxon>
    </lineage>
</organism>
<dbReference type="Proteomes" id="UP000799755">
    <property type="component" value="Unassembled WGS sequence"/>
</dbReference>
<reference evidence="1" key="1">
    <citation type="journal article" date="2020" name="Stud. Mycol.">
        <title>101 Dothideomycetes genomes: a test case for predicting lifestyles and emergence of pathogens.</title>
        <authorList>
            <person name="Haridas S."/>
            <person name="Albert R."/>
            <person name="Binder M."/>
            <person name="Bloem J."/>
            <person name="Labutti K."/>
            <person name="Salamov A."/>
            <person name="Andreopoulos B."/>
            <person name="Baker S."/>
            <person name="Barry K."/>
            <person name="Bills G."/>
            <person name="Bluhm B."/>
            <person name="Cannon C."/>
            <person name="Castanera R."/>
            <person name="Culley D."/>
            <person name="Daum C."/>
            <person name="Ezra D."/>
            <person name="Gonzalez J."/>
            <person name="Henrissat B."/>
            <person name="Kuo A."/>
            <person name="Liang C."/>
            <person name="Lipzen A."/>
            <person name="Lutzoni F."/>
            <person name="Magnuson J."/>
            <person name="Mondo S."/>
            <person name="Nolan M."/>
            <person name="Ohm R."/>
            <person name="Pangilinan J."/>
            <person name="Park H.-J."/>
            <person name="Ramirez L."/>
            <person name="Alfaro M."/>
            <person name="Sun H."/>
            <person name="Tritt A."/>
            <person name="Yoshinaga Y."/>
            <person name="Zwiers L.-H."/>
            <person name="Turgeon B."/>
            <person name="Goodwin S."/>
            <person name="Spatafora J."/>
            <person name="Crous P."/>
            <person name="Grigoriev I."/>
        </authorList>
    </citation>
    <scope>NUCLEOTIDE SEQUENCE</scope>
    <source>
        <strain evidence="1">ATCC 200398</strain>
    </source>
</reference>
<name>A0ACB6RD82_9PLEO</name>
<dbReference type="EMBL" id="MU003494">
    <property type="protein sequence ID" value="KAF2476472.1"/>
    <property type="molecule type" value="Genomic_DNA"/>
</dbReference>
<accession>A0ACB6RD82</accession>
<evidence type="ECO:0000313" key="1">
    <source>
        <dbReference type="EMBL" id="KAF2476472.1"/>
    </source>
</evidence>
<evidence type="ECO:0000313" key="2">
    <source>
        <dbReference type="Proteomes" id="UP000799755"/>
    </source>
</evidence>
<comment type="caution">
    <text evidence="1">The sequence shown here is derived from an EMBL/GenBank/DDBJ whole genome shotgun (WGS) entry which is preliminary data.</text>
</comment>
<proteinExistence type="predicted"/>
<keyword evidence="2" id="KW-1185">Reference proteome</keyword>